<dbReference type="OrthoDB" id="10475978at2759"/>
<protein>
    <submittedName>
        <fullName evidence="2">Uncharacterized protein</fullName>
    </submittedName>
</protein>
<accession>U4U824</accession>
<organism evidence="2 3">
    <name type="scientific">Dendroctonus ponderosae</name>
    <name type="common">Mountain pine beetle</name>
    <dbReference type="NCBI Taxonomy" id="77166"/>
    <lineage>
        <taxon>Eukaryota</taxon>
        <taxon>Metazoa</taxon>
        <taxon>Ecdysozoa</taxon>
        <taxon>Arthropoda</taxon>
        <taxon>Hexapoda</taxon>
        <taxon>Insecta</taxon>
        <taxon>Pterygota</taxon>
        <taxon>Neoptera</taxon>
        <taxon>Endopterygota</taxon>
        <taxon>Coleoptera</taxon>
        <taxon>Polyphaga</taxon>
        <taxon>Cucujiformia</taxon>
        <taxon>Curculionidae</taxon>
        <taxon>Scolytinae</taxon>
        <taxon>Dendroctonus</taxon>
    </lineage>
</organism>
<evidence type="ECO:0000313" key="3">
    <source>
        <dbReference type="Proteomes" id="UP000030742"/>
    </source>
</evidence>
<gene>
    <name evidence="2" type="ORF">D910_05864</name>
</gene>
<feature type="chain" id="PRO_5004656004" evidence="1">
    <location>
        <begin position="18"/>
        <end position="142"/>
    </location>
</feature>
<name>U4U824_DENPD</name>
<dbReference type="EMBL" id="KB632064">
    <property type="protein sequence ID" value="ERL88478.1"/>
    <property type="molecule type" value="Genomic_DNA"/>
</dbReference>
<dbReference type="AlphaFoldDB" id="U4U824"/>
<feature type="signal peptide" evidence="1">
    <location>
        <begin position="1"/>
        <end position="17"/>
    </location>
</feature>
<keyword evidence="1" id="KW-0732">Signal</keyword>
<proteinExistence type="predicted"/>
<evidence type="ECO:0000256" key="1">
    <source>
        <dbReference type="SAM" id="SignalP"/>
    </source>
</evidence>
<dbReference type="Proteomes" id="UP000030742">
    <property type="component" value="Unassembled WGS sequence"/>
</dbReference>
<evidence type="ECO:0000313" key="2">
    <source>
        <dbReference type="EMBL" id="ERL88478.1"/>
    </source>
</evidence>
<reference evidence="2 3" key="1">
    <citation type="journal article" date="2013" name="Genome Biol.">
        <title>Draft genome of the mountain pine beetle, Dendroctonus ponderosae Hopkins, a major forest pest.</title>
        <authorList>
            <person name="Keeling C.I."/>
            <person name="Yuen M.M."/>
            <person name="Liao N.Y."/>
            <person name="Docking T.R."/>
            <person name="Chan S.K."/>
            <person name="Taylor G.A."/>
            <person name="Palmquist D.L."/>
            <person name="Jackman S.D."/>
            <person name="Nguyen A."/>
            <person name="Li M."/>
            <person name="Henderson H."/>
            <person name="Janes J.K."/>
            <person name="Zhao Y."/>
            <person name="Pandoh P."/>
            <person name="Moore R."/>
            <person name="Sperling F.A."/>
            <person name="Huber D.P."/>
            <person name="Birol I."/>
            <person name="Jones S.J."/>
            <person name="Bohlmann J."/>
        </authorList>
    </citation>
    <scope>NUCLEOTIDE SEQUENCE</scope>
</reference>
<sequence>MLLFQCCVFAILCSVSAHISPKLNEYKVKKIDVSDASCKYVISELVGIDRKLFNISSFFPWLQKIADNYKNPAKIYRKKRDMAFLVDMLNSGAVNAILDSLGRILKMASPCLSYSRDYLKFWVHDVSGRIIKDQWNRFFELE</sequence>